<dbReference type="OrthoDB" id="3865587at2"/>
<evidence type="ECO:0000259" key="8">
    <source>
        <dbReference type="PROSITE" id="PS51935"/>
    </source>
</evidence>
<feature type="chain" id="PRO_5021753264" description="NlpC/P60 domain-containing protein" evidence="7">
    <location>
        <begin position="37"/>
        <end position="363"/>
    </location>
</feature>
<dbReference type="SUPFAM" id="SSF54001">
    <property type="entry name" value="Cysteine proteinases"/>
    <property type="match status" value="1"/>
</dbReference>
<dbReference type="PANTHER" id="PTHR47359:SF3">
    <property type="entry name" value="NLP_P60 DOMAIN-CONTAINING PROTEIN-RELATED"/>
    <property type="match status" value="1"/>
</dbReference>
<dbReference type="InterPro" id="IPR000064">
    <property type="entry name" value="NLP_P60_dom"/>
</dbReference>
<keyword evidence="10" id="KW-1185">Reference proteome</keyword>
<accession>A0A540WA31</accession>
<keyword evidence="7" id="KW-0732">Signal</keyword>
<dbReference type="PANTHER" id="PTHR47359">
    <property type="entry name" value="PEPTIDOGLYCAN DL-ENDOPEPTIDASE CWLO"/>
    <property type="match status" value="1"/>
</dbReference>
<dbReference type="InterPro" id="IPR038765">
    <property type="entry name" value="Papain-like_cys_pep_sf"/>
</dbReference>
<dbReference type="EMBL" id="VIGB01000003">
    <property type="protein sequence ID" value="TQF05767.1"/>
    <property type="molecule type" value="Genomic_DNA"/>
</dbReference>
<keyword evidence="2" id="KW-0645">Protease</keyword>
<protein>
    <recommendedName>
        <fullName evidence="8">NlpC/P60 domain-containing protein</fullName>
    </recommendedName>
</protein>
<dbReference type="InterPro" id="IPR051794">
    <property type="entry name" value="PG_Endopeptidase_C40"/>
</dbReference>
<keyword evidence="5" id="KW-0175">Coiled coil</keyword>
<evidence type="ECO:0000256" key="1">
    <source>
        <dbReference type="ARBA" id="ARBA00007074"/>
    </source>
</evidence>
<proteinExistence type="inferred from homology"/>
<feature type="coiled-coil region" evidence="5">
    <location>
        <begin position="42"/>
        <end position="97"/>
    </location>
</feature>
<dbReference type="GO" id="GO:0008234">
    <property type="term" value="F:cysteine-type peptidase activity"/>
    <property type="evidence" value="ECO:0007669"/>
    <property type="project" value="UniProtKB-KW"/>
</dbReference>
<dbReference type="AlphaFoldDB" id="A0A540WA31"/>
<dbReference type="PROSITE" id="PS51935">
    <property type="entry name" value="NLPC_P60"/>
    <property type="match status" value="1"/>
</dbReference>
<feature type="region of interest" description="Disordered" evidence="6">
    <location>
        <begin position="224"/>
        <end position="244"/>
    </location>
</feature>
<dbReference type="Proteomes" id="UP000319103">
    <property type="component" value="Unassembled WGS sequence"/>
</dbReference>
<gene>
    <name evidence="9" type="ORF">E6W39_30450</name>
</gene>
<sequence>MASHRRPKPVGRTRASILTAAAATAVALSAQTSAHADPAPTLDQVKTQVDDLNQKAEAANQAYMTAQSKQQTLQKQVGDLQDQVARQQDQVTNLQNGLAGVAADQYANDGISPTVQLMLNANPDSFLNQAGSINQLNTSQGETLKELQQEQRKLDQDKADASGKLAELDSTTAQLKSAKDDAQAKLKAAQDLLNSLTEQQKQAIAAQEAQAAAAAKAAASQAQSQAGQQDAASRGSARTDLSSIPAGSHAQAAIAAAESALGSPYVYGAAGPTSFDCSGLMQWAYAKAGVSLPRTSEEQATIGTNVGTDIANAQPGDLIIYFSDMHHVGMYVGGGQIIHAPHTGAVVHYENATVMPIAAIIRV</sequence>
<reference evidence="9 10" key="1">
    <citation type="submission" date="2019-06" db="EMBL/GenBank/DDBJ databases">
        <title>Description of Kitasatospora acidophila sp. nov. isolated from pine grove soil, and reclassification of Streptomyces novaecaesareae to Kitasatospora novaeceasareae comb. nov.</title>
        <authorList>
            <person name="Kim M.J."/>
        </authorList>
    </citation>
    <scope>NUCLEOTIDE SEQUENCE [LARGE SCALE GENOMIC DNA]</scope>
    <source>
        <strain evidence="9 10">MMS16-CNU292</strain>
    </source>
</reference>
<dbReference type="Gene3D" id="6.10.250.3150">
    <property type="match status" value="1"/>
</dbReference>
<feature type="signal peptide" evidence="7">
    <location>
        <begin position="1"/>
        <end position="36"/>
    </location>
</feature>
<evidence type="ECO:0000256" key="2">
    <source>
        <dbReference type="ARBA" id="ARBA00022670"/>
    </source>
</evidence>
<comment type="caution">
    <text evidence="9">The sequence shown here is derived from an EMBL/GenBank/DDBJ whole genome shotgun (WGS) entry which is preliminary data.</text>
</comment>
<name>A0A540WA31_9ACTN</name>
<feature type="compositionally biased region" description="Low complexity" evidence="6">
    <location>
        <begin position="224"/>
        <end position="236"/>
    </location>
</feature>
<keyword evidence="4" id="KW-0788">Thiol protease</keyword>
<dbReference type="Pfam" id="PF00877">
    <property type="entry name" value="NLPC_P60"/>
    <property type="match status" value="1"/>
</dbReference>
<comment type="similarity">
    <text evidence="1">Belongs to the peptidase C40 family.</text>
</comment>
<evidence type="ECO:0000313" key="9">
    <source>
        <dbReference type="EMBL" id="TQF05767.1"/>
    </source>
</evidence>
<keyword evidence="3" id="KW-0378">Hydrolase</keyword>
<dbReference type="GO" id="GO:0006508">
    <property type="term" value="P:proteolysis"/>
    <property type="evidence" value="ECO:0007669"/>
    <property type="project" value="UniProtKB-KW"/>
</dbReference>
<dbReference type="Gene3D" id="3.90.1720.10">
    <property type="entry name" value="endopeptidase domain like (from Nostoc punctiforme)"/>
    <property type="match status" value="1"/>
</dbReference>
<dbReference type="RefSeq" id="WP_141636229.1">
    <property type="nucleotide sequence ID" value="NZ_VIGB01000003.1"/>
</dbReference>
<evidence type="ECO:0000256" key="3">
    <source>
        <dbReference type="ARBA" id="ARBA00022801"/>
    </source>
</evidence>
<evidence type="ECO:0000256" key="7">
    <source>
        <dbReference type="SAM" id="SignalP"/>
    </source>
</evidence>
<feature type="coiled-coil region" evidence="5">
    <location>
        <begin position="144"/>
        <end position="206"/>
    </location>
</feature>
<organism evidence="9 10">
    <name type="scientific">Kitasatospora acidiphila</name>
    <dbReference type="NCBI Taxonomy" id="2567942"/>
    <lineage>
        <taxon>Bacteria</taxon>
        <taxon>Bacillati</taxon>
        <taxon>Actinomycetota</taxon>
        <taxon>Actinomycetes</taxon>
        <taxon>Kitasatosporales</taxon>
        <taxon>Streptomycetaceae</taxon>
        <taxon>Kitasatospora</taxon>
    </lineage>
</organism>
<evidence type="ECO:0000256" key="4">
    <source>
        <dbReference type="ARBA" id="ARBA00022807"/>
    </source>
</evidence>
<feature type="domain" description="NlpC/P60" evidence="8">
    <location>
        <begin position="247"/>
        <end position="363"/>
    </location>
</feature>
<evidence type="ECO:0000256" key="6">
    <source>
        <dbReference type="SAM" id="MobiDB-lite"/>
    </source>
</evidence>
<evidence type="ECO:0000313" key="10">
    <source>
        <dbReference type="Proteomes" id="UP000319103"/>
    </source>
</evidence>
<evidence type="ECO:0000256" key="5">
    <source>
        <dbReference type="SAM" id="Coils"/>
    </source>
</evidence>